<feature type="transmembrane region" description="Helical" evidence="1">
    <location>
        <begin position="314"/>
        <end position="338"/>
    </location>
</feature>
<proteinExistence type="predicted"/>
<organism evidence="2 3">
    <name type="scientific">Candidatus Dojkabacteria bacterium</name>
    <dbReference type="NCBI Taxonomy" id="2099670"/>
    <lineage>
        <taxon>Bacteria</taxon>
        <taxon>Candidatus Dojkabacteria</taxon>
    </lineage>
</organism>
<protein>
    <recommendedName>
        <fullName evidence="4">Glycosyltransferase RgtA/B/C/D-like domain-containing protein</fullName>
    </recommendedName>
</protein>
<dbReference type="Proteomes" id="UP000754563">
    <property type="component" value="Unassembled WGS sequence"/>
</dbReference>
<feature type="transmembrane region" description="Helical" evidence="1">
    <location>
        <begin position="395"/>
        <end position="415"/>
    </location>
</feature>
<dbReference type="AlphaFoldDB" id="A0A955L7U3"/>
<feature type="transmembrane region" description="Helical" evidence="1">
    <location>
        <begin position="92"/>
        <end position="111"/>
    </location>
</feature>
<feature type="transmembrane region" description="Helical" evidence="1">
    <location>
        <begin position="30"/>
        <end position="48"/>
    </location>
</feature>
<feature type="transmembrane region" description="Helical" evidence="1">
    <location>
        <begin position="200"/>
        <end position="233"/>
    </location>
</feature>
<evidence type="ECO:0000313" key="2">
    <source>
        <dbReference type="EMBL" id="MCA9385594.1"/>
    </source>
</evidence>
<keyword evidence="1" id="KW-0472">Membrane</keyword>
<name>A0A955L7U3_9BACT</name>
<gene>
    <name evidence="2" type="ORF">KC717_03015</name>
</gene>
<evidence type="ECO:0008006" key="4">
    <source>
        <dbReference type="Google" id="ProtNLM"/>
    </source>
</evidence>
<accession>A0A955L7U3</accession>
<feature type="transmembrane region" description="Helical" evidence="1">
    <location>
        <begin position="170"/>
        <end position="188"/>
    </location>
</feature>
<reference evidence="2" key="2">
    <citation type="journal article" date="2021" name="Microbiome">
        <title>Successional dynamics and alternative stable states in a saline activated sludge microbial community over 9 years.</title>
        <authorList>
            <person name="Wang Y."/>
            <person name="Ye J."/>
            <person name="Ju F."/>
            <person name="Liu L."/>
            <person name="Boyd J.A."/>
            <person name="Deng Y."/>
            <person name="Parks D.H."/>
            <person name="Jiang X."/>
            <person name="Yin X."/>
            <person name="Woodcroft B.J."/>
            <person name="Tyson G.W."/>
            <person name="Hugenholtz P."/>
            <person name="Polz M.F."/>
            <person name="Zhang T."/>
        </authorList>
    </citation>
    <scope>NUCLEOTIDE SEQUENCE</scope>
    <source>
        <strain evidence="2">HKST-UBA11</strain>
    </source>
</reference>
<evidence type="ECO:0000256" key="1">
    <source>
        <dbReference type="SAM" id="Phobius"/>
    </source>
</evidence>
<evidence type="ECO:0000313" key="3">
    <source>
        <dbReference type="Proteomes" id="UP000754563"/>
    </source>
</evidence>
<feature type="transmembrane region" description="Helical" evidence="1">
    <location>
        <begin position="372"/>
        <end position="389"/>
    </location>
</feature>
<feature type="transmembrane region" description="Helical" evidence="1">
    <location>
        <begin position="118"/>
        <end position="140"/>
    </location>
</feature>
<reference evidence="2" key="1">
    <citation type="submission" date="2020-04" db="EMBL/GenBank/DDBJ databases">
        <authorList>
            <person name="Zhang T."/>
        </authorList>
    </citation>
    <scope>NUCLEOTIDE SEQUENCE</scope>
    <source>
        <strain evidence="2">HKST-UBA11</strain>
    </source>
</reference>
<sequence length="532" mass="60583">MIKSFFNSYKSRISLFLDSTTKLFQSMPSWQCYLIVGLFMFAIAYGFYSRVVISFNPVTFADDQIRDATEFVNMSRGMWPTLGPIVTVGDKFSYFLPPIFFYLIFPFTLFGNTPNMPFIVHGVLSFITLFLFAKVIYLLFDKHPKPQRLLFTALAMAWWSIFIDDIVNTTFAWNPSSIPFFLLIFWLLSKKILDAENDTLITWFFFGLVSSILISLHTVTLFAIPPVIGILVINYWIRKVRSKEWGRISMPGVSLIVFALLFLPYVDYESSTGWINTMSVLSAVSDTTGGTSTSFLELLARVPADYIIMMKTSYYKLAAADLFAGISLLVSVIGIFIFKGNKSLFASILLTTLFYYIVASGYDGASRSRYQILSWFLPIITFISVLSRVDLKKYLGKYILLVLGISVFISVKVNLELGLNYFTRSYGRDSLISTNDIRRVLEFVPDASGICYQYDPYIDLGKPLGFINEAVTQTTHGFSMNCDNMDYLLYPKNIAIVNENLSTRKNHIPAPKGPVKVLDTDSYSLYRLKTRR</sequence>
<feature type="transmembrane region" description="Helical" evidence="1">
    <location>
        <begin position="245"/>
        <end position="266"/>
    </location>
</feature>
<feature type="transmembrane region" description="Helical" evidence="1">
    <location>
        <begin position="344"/>
        <end position="365"/>
    </location>
</feature>
<keyword evidence="1" id="KW-0812">Transmembrane</keyword>
<dbReference type="EMBL" id="JAGQLH010000029">
    <property type="protein sequence ID" value="MCA9385594.1"/>
    <property type="molecule type" value="Genomic_DNA"/>
</dbReference>
<keyword evidence="1" id="KW-1133">Transmembrane helix</keyword>
<comment type="caution">
    <text evidence="2">The sequence shown here is derived from an EMBL/GenBank/DDBJ whole genome shotgun (WGS) entry which is preliminary data.</text>
</comment>